<feature type="compositionally biased region" description="Polar residues" evidence="2">
    <location>
        <begin position="779"/>
        <end position="790"/>
    </location>
</feature>
<dbReference type="InterPro" id="IPR036397">
    <property type="entry name" value="RNaseH_sf"/>
</dbReference>
<reference evidence="4 5" key="2">
    <citation type="journal article" date="2017" name="Nature">
        <title>The Apostasia genome and the evolution of orchids.</title>
        <authorList>
            <person name="Zhang G.Q."/>
            <person name="Liu K.W."/>
            <person name="Li Z."/>
            <person name="Lohaus R."/>
            <person name="Hsiao Y.Y."/>
            <person name="Niu S.C."/>
            <person name="Wang J.Y."/>
            <person name="Lin Y.C."/>
            <person name="Xu Q."/>
            <person name="Chen L.J."/>
            <person name="Yoshida K."/>
            <person name="Fujiwara S."/>
            <person name="Wang Z.W."/>
            <person name="Zhang Y.Q."/>
            <person name="Mitsuda N."/>
            <person name="Wang M."/>
            <person name="Liu G.H."/>
            <person name="Pecoraro L."/>
            <person name="Huang H.X."/>
            <person name="Xiao X.J."/>
            <person name="Lin M."/>
            <person name="Wu X.Y."/>
            <person name="Wu W.L."/>
            <person name="Chen Y.Y."/>
            <person name="Chang S.B."/>
            <person name="Sakamoto S."/>
            <person name="Ohme-Takagi M."/>
            <person name="Yagi M."/>
            <person name="Zeng S.J."/>
            <person name="Shen C.Y."/>
            <person name="Yeh C.M."/>
            <person name="Luo Y.B."/>
            <person name="Tsai W.C."/>
            <person name="Van de Peer Y."/>
            <person name="Liu Z.J."/>
        </authorList>
    </citation>
    <scope>NUCLEOTIDE SEQUENCE [LARGE SCALE GENOMIC DNA]</scope>
    <source>
        <tissue evidence="4">The whole plant</tissue>
    </source>
</reference>
<keyword evidence="1" id="KW-0378">Hydrolase</keyword>
<dbReference type="Proteomes" id="UP000233837">
    <property type="component" value="Unassembled WGS sequence"/>
</dbReference>
<keyword evidence="1" id="KW-0645">Protease</keyword>
<dbReference type="Gene3D" id="3.30.420.10">
    <property type="entry name" value="Ribonuclease H-like superfamily/Ribonuclease H"/>
    <property type="match status" value="1"/>
</dbReference>
<gene>
    <name evidence="4" type="ORF">MA16_Dca013520</name>
</gene>
<feature type="region of interest" description="Disordered" evidence="2">
    <location>
        <begin position="779"/>
        <end position="811"/>
    </location>
</feature>
<dbReference type="PANTHER" id="PTHR42648:SF26">
    <property type="entry name" value="INTEGRASE CATALYTIC DOMAIN-CONTAINING PROTEIN"/>
    <property type="match status" value="1"/>
</dbReference>
<dbReference type="EMBL" id="KZ502937">
    <property type="protein sequence ID" value="PKU70484.1"/>
    <property type="molecule type" value="Genomic_DNA"/>
</dbReference>
<evidence type="ECO:0000259" key="3">
    <source>
        <dbReference type="PROSITE" id="PS50994"/>
    </source>
</evidence>
<dbReference type="GO" id="GO:0008233">
    <property type="term" value="F:peptidase activity"/>
    <property type="evidence" value="ECO:0007669"/>
    <property type="project" value="UniProtKB-KW"/>
</dbReference>
<dbReference type="Pfam" id="PF14223">
    <property type="entry name" value="Retrotran_gag_2"/>
    <property type="match status" value="1"/>
</dbReference>
<keyword evidence="5" id="KW-1185">Reference proteome</keyword>
<dbReference type="SUPFAM" id="SSF53098">
    <property type="entry name" value="Ribonuclease H-like"/>
    <property type="match status" value="1"/>
</dbReference>
<dbReference type="Pfam" id="PF25597">
    <property type="entry name" value="SH3_retrovirus"/>
    <property type="match status" value="1"/>
</dbReference>
<evidence type="ECO:0000313" key="4">
    <source>
        <dbReference type="EMBL" id="PKU70484.1"/>
    </source>
</evidence>
<accession>A0A2I0W497</accession>
<dbReference type="PANTHER" id="PTHR42648">
    <property type="entry name" value="TRANSPOSASE, PUTATIVE-RELATED"/>
    <property type="match status" value="1"/>
</dbReference>
<proteinExistence type="predicted"/>
<dbReference type="PROSITE" id="PS50994">
    <property type="entry name" value="INTEGRASE"/>
    <property type="match status" value="1"/>
</dbReference>
<protein>
    <submittedName>
        <fullName evidence="4">Retrovirus-related Pol polyprotein from transposon TNT 1-94</fullName>
    </submittedName>
</protein>
<evidence type="ECO:0000313" key="5">
    <source>
        <dbReference type="Proteomes" id="UP000233837"/>
    </source>
</evidence>
<dbReference type="GO" id="GO:0015074">
    <property type="term" value="P:DNA integration"/>
    <property type="evidence" value="ECO:0007669"/>
    <property type="project" value="InterPro"/>
</dbReference>
<feature type="compositionally biased region" description="Low complexity" evidence="2">
    <location>
        <begin position="801"/>
        <end position="811"/>
    </location>
</feature>
<dbReference type="InterPro" id="IPR039537">
    <property type="entry name" value="Retrotran_Ty1/copia-like"/>
</dbReference>
<dbReference type="Pfam" id="PF22936">
    <property type="entry name" value="Pol_BBD"/>
    <property type="match status" value="1"/>
</dbReference>
<organism evidence="4 5">
    <name type="scientific">Dendrobium catenatum</name>
    <dbReference type="NCBI Taxonomy" id="906689"/>
    <lineage>
        <taxon>Eukaryota</taxon>
        <taxon>Viridiplantae</taxon>
        <taxon>Streptophyta</taxon>
        <taxon>Embryophyta</taxon>
        <taxon>Tracheophyta</taxon>
        <taxon>Spermatophyta</taxon>
        <taxon>Magnoliopsida</taxon>
        <taxon>Liliopsida</taxon>
        <taxon>Asparagales</taxon>
        <taxon>Orchidaceae</taxon>
        <taxon>Epidendroideae</taxon>
        <taxon>Malaxideae</taxon>
        <taxon>Dendrobiinae</taxon>
        <taxon>Dendrobium</taxon>
    </lineage>
</organism>
<dbReference type="InterPro" id="IPR012337">
    <property type="entry name" value="RNaseH-like_sf"/>
</dbReference>
<evidence type="ECO:0000256" key="1">
    <source>
        <dbReference type="ARBA" id="ARBA00022670"/>
    </source>
</evidence>
<dbReference type="GO" id="GO:0006508">
    <property type="term" value="P:proteolysis"/>
    <property type="evidence" value="ECO:0007669"/>
    <property type="project" value="UniProtKB-KW"/>
</dbReference>
<dbReference type="Pfam" id="PF00665">
    <property type="entry name" value="rve"/>
    <property type="match status" value="1"/>
</dbReference>
<dbReference type="GO" id="GO:0003676">
    <property type="term" value="F:nucleic acid binding"/>
    <property type="evidence" value="ECO:0007669"/>
    <property type="project" value="InterPro"/>
</dbReference>
<dbReference type="InterPro" id="IPR001584">
    <property type="entry name" value="Integrase_cat-core"/>
</dbReference>
<feature type="region of interest" description="Disordered" evidence="2">
    <location>
        <begin position="256"/>
        <end position="280"/>
    </location>
</feature>
<name>A0A2I0W497_9ASPA</name>
<reference evidence="4 5" key="1">
    <citation type="journal article" date="2016" name="Sci. Rep.">
        <title>The Dendrobium catenatum Lindl. genome sequence provides insights into polysaccharide synthase, floral development and adaptive evolution.</title>
        <authorList>
            <person name="Zhang G.Q."/>
            <person name="Xu Q."/>
            <person name="Bian C."/>
            <person name="Tsai W.C."/>
            <person name="Yeh C.M."/>
            <person name="Liu K.W."/>
            <person name="Yoshida K."/>
            <person name="Zhang L.S."/>
            <person name="Chang S.B."/>
            <person name="Chen F."/>
            <person name="Shi Y."/>
            <person name="Su Y.Y."/>
            <person name="Zhang Y.Q."/>
            <person name="Chen L.J."/>
            <person name="Yin Y."/>
            <person name="Lin M."/>
            <person name="Huang H."/>
            <person name="Deng H."/>
            <person name="Wang Z.W."/>
            <person name="Zhu S.L."/>
            <person name="Zhao X."/>
            <person name="Deng C."/>
            <person name="Niu S.C."/>
            <person name="Huang J."/>
            <person name="Wang M."/>
            <person name="Liu G.H."/>
            <person name="Yang H.J."/>
            <person name="Xiao X.J."/>
            <person name="Hsiao Y.Y."/>
            <person name="Wu W.L."/>
            <person name="Chen Y.Y."/>
            <person name="Mitsuda N."/>
            <person name="Ohme-Takagi M."/>
            <person name="Luo Y.B."/>
            <person name="Van de Peer Y."/>
            <person name="Liu Z.J."/>
        </authorList>
    </citation>
    <scope>NUCLEOTIDE SEQUENCE [LARGE SCALE GENOMIC DNA]</scope>
    <source>
        <tissue evidence="4">The whole plant</tissue>
    </source>
</reference>
<dbReference type="InterPro" id="IPR057670">
    <property type="entry name" value="SH3_retrovirus"/>
</dbReference>
<evidence type="ECO:0000256" key="2">
    <source>
        <dbReference type="SAM" id="MobiDB-lite"/>
    </source>
</evidence>
<dbReference type="InterPro" id="IPR054722">
    <property type="entry name" value="PolX-like_BBD"/>
</dbReference>
<feature type="domain" description="Integrase catalytic" evidence="3">
    <location>
        <begin position="500"/>
        <end position="677"/>
    </location>
</feature>
<dbReference type="InterPro" id="IPR025724">
    <property type="entry name" value="GAG-pre-integrase_dom"/>
</dbReference>
<dbReference type="AlphaFoldDB" id="A0A2I0W497"/>
<dbReference type="Pfam" id="PF13976">
    <property type="entry name" value="gag_pre-integrs"/>
    <property type="match status" value="1"/>
</dbReference>
<sequence length="873" mass="98028">MAESSVSSPSANSNSSISSMAIPTQLKFLMNNIKNLILTSLAADNYPLWKSQTEKVFTASGFKGFLDGTTPCPLPSATTTGLSTSGNPSALELWNLTDQHLAAALCSVITPSILPYVLDLTHCHEIWSTLAHRLQATTRSRIIQLKNDLHHLSKGDKSMTQYLLEIKSKVDAIQEMGHTIDPEDVILYTLNGLPSSYQSFKTAIRTNLQPLSLDDLYSLLCSEEQLLLQEATKDLQTMQITDNSVAFAASRGRAIGRNNTYRGNRGRRQSTPTGRGDKNPHINTTCQICSKTGHSAICCWYHNDPAYSDNSNTSALFSAPDNNRSTDWFLDSGASSHLTTDQSQLSVTEPYYGNSQVILGNGQSLPIQNTGKGLLPTPTGKLCLNKIHHVPNLSFNLLSVHQLTTDNNCVVYFSSHGYQIKDSKTHRLLLQGPCHNGLYRVPSKVRNQHLALLSAEIIPDLWHSRLGHPASPVLQQLARTNSTICTSTHNNCNTCCLAKSRRLPFTTSTSKTTALFQIVHSDVWGPSPIASIQGYRYFVSFIDDFSKYCWIFPMFQKSEVTKLFVLFHKFINCQFSINTKTIRTDGGGEYANNSFTNYCRQWGIHHQFTCPYTPQQNGVAERKNRHILEAVRSLLIHSHAPSQLWADALHTAIYLINRLPTSTLNNNTPFQQLYNHPPAYSHMKIFRCLCYPWLRPYVHSKLTPLSRPCIFIGYALNQKGYRCMDIATRKVYTSRHVVFNESVFPFQQNQFTHTTGDTHKHNFVPPLLLVPSTLLHNTQPYNRTSYNSPQPIHAEPTPEHSSSSNTNQNLSQNLLPHEIPKHPMRTRFQTGNLKPIRILDLTHQITEADPTSYSQAVKHAHLRQAMSQEFQAL</sequence>